<keyword evidence="2" id="KW-1185">Reference proteome</keyword>
<evidence type="ECO:0000313" key="1">
    <source>
        <dbReference type="EMBL" id="KYC37883.1"/>
    </source>
</evidence>
<sequence>MMETETKFWQGEARSKNRGVLPKRQNLDNVIFLAFYEDTHSERWKPEMDFRERFAKMPRKTPLKSCFQAPPLSIK</sequence>
<accession>A0A139WZR5</accession>
<evidence type="ECO:0000313" key="2">
    <source>
        <dbReference type="Proteomes" id="UP000076925"/>
    </source>
</evidence>
<organism evidence="1 2">
    <name type="scientific">Scytonema hofmannii PCC 7110</name>
    <dbReference type="NCBI Taxonomy" id="128403"/>
    <lineage>
        <taxon>Bacteria</taxon>
        <taxon>Bacillati</taxon>
        <taxon>Cyanobacteriota</taxon>
        <taxon>Cyanophyceae</taxon>
        <taxon>Nostocales</taxon>
        <taxon>Scytonemataceae</taxon>
        <taxon>Scytonema</taxon>
    </lineage>
</organism>
<comment type="caution">
    <text evidence="1">The sequence shown here is derived from an EMBL/GenBank/DDBJ whole genome shotgun (WGS) entry which is preliminary data.</text>
</comment>
<gene>
    <name evidence="1" type="ORF">WA1_05110</name>
</gene>
<protein>
    <submittedName>
        <fullName evidence="1">Uncharacterized protein</fullName>
    </submittedName>
</protein>
<reference evidence="1 2" key="1">
    <citation type="journal article" date="2013" name="Genome Biol. Evol.">
        <title>Genomes of Stigonematalean cyanobacteria (subsection V) and the evolution of oxygenic photosynthesis from prokaryotes to plastids.</title>
        <authorList>
            <person name="Dagan T."/>
            <person name="Roettger M."/>
            <person name="Stucken K."/>
            <person name="Landan G."/>
            <person name="Koch R."/>
            <person name="Major P."/>
            <person name="Gould S.B."/>
            <person name="Goremykin V.V."/>
            <person name="Rippka R."/>
            <person name="Tandeau de Marsac N."/>
            <person name="Gugger M."/>
            <person name="Lockhart P.J."/>
            <person name="Allen J.F."/>
            <person name="Brune I."/>
            <person name="Maus I."/>
            <person name="Puhler A."/>
            <person name="Martin W.F."/>
        </authorList>
    </citation>
    <scope>NUCLEOTIDE SEQUENCE [LARGE SCALE GENOMIC DNA]</scope>
    <source>
        <strain evidence="1 2">PCC 7110</strain>
    </source>
</reference>
<dbReference type="AlphaFoldDB" id="A0A139WZR5"/>
<dbReference type="EMBL" id="ANNX02000045">
    <property type="protein sequence ID" value="KYC37883.1"/>
    <property type="molecule type" value="Genomic_DNA"/>
</dbReference>
<name>A0A139WZR5_9CYAN</name>
<proteinExistence type="predicted"/>
<dbReference type="Proteomes" id="UP000076925">
    <property type="component" value="Unassembled WGS sequence"/>
</dbReference>